<dbReference type="GO" id="GO:0071555">
    <property type="term" value="P:cell wall organization"/>
    <property type="evidence" value="ECO:0007669"/>
    <property type="project" value="UniProtKB-KW"/>
</dbReference>
<dbReference type="GO" id="GO:0042546">
    <property type="term" value="P:cell wall biogenesis"/>
    <property type="evidence" value="ECO:0007669"/>
    <property type="project" value="InterPro"/>
</dbReference>
<dbReference type="GO" id="GO:0010411">
    <property type="term" value="P:xyloglucan metabolic process"/>
    <property type="evidence" value="ECO:0007669"/>
    <property type="project" value="InterPro"/>
</dbReference>
<name>A0A9Q1K1H5_9CARY</name>
<dbReference type="InterPro" id="IPR016455">
    <property type="entry name" value="XTH"/>
</dbReference>
<dbReference type="AlphaFoldDB" id="A0A9Q1K1H5"/>
<feature type="compositionally biased region" description="Basic residues" evidence="7">
    <location>
        <begin position="332"/>
        <end position="348"/>
    </location>
</feature>
<keyword evidence="6" id="KW-0732">Signal</keyword>
<keyword evidence="10" id="KW-1185">Reference proteome</keyword>
<dbReference type="InterPro" id="IPR044791">
    <property type="entry name" value="Beta-glucanase/XTH"/>
</dbReference>
<evidence type="ECO:0000256" key="1">
    <source>
        <dbReference type="ARBA" id="ARBA00022679"/>
    </source>
</evidence>
<keyword evidence="6" id="KW-0964">Secreted</keyword>
<dbReference type="EC" id="2.4.1.207" evidence="6"/>
<accession>A0A9Q1K1H5</accession>
<evidence type="ECO:0000256" key="3">
    <source>
        <dbReference type="ARBA" id="ARBA00023157"/>
    </source>
</evidence>
<dbReference type="Proteomes" id="UP001153076">
    <property type="component" value="Unassembled WGS sequence"/>
</dbReference>
<keyword evidence="6" id="KW-0961">Cell wall biogenesis/degradation</keyword>
<feature type="chain" id="PRO_5040537386" description="Xyloglucan endotransglucosylase/hydrolase" evidence="6">
    <location>
        <begin position="25"/>
        <end position="359"/>
    </location>
</feature>
<feature type="domain" description="GH16" evidence="8">
    <location>
        <begin position="30"/>
        <end position="231"/>
    </location>
</feature>
<sequence>MSGGRRRRLSILLLFLSLISLSSFSLVANAAFNLPTISFDQGYTPLFADFNIKLSDDSRSANLLLNRHAGSGFISAKYYDYGFFSAKIKLPGNHTAGVVVAFYTSNGDVWEKNHDELDIEFLGNVKGKPWRFQTNMYGNGSTSRGREERYTLWFDPTVDFHQYSILWTRNNIIFYVDHVPIREITRSEAMRGDYPSKPMSLYATIWDASSWATDGGKYPVKYEFEPFVSEFTDFVLEGCPVDPIEQVSSGSTISASASACSDKKAEMEAKEYSHITPEGRKAMRWFRENYMYYSYCYDTVRYSVPLPECVIVDSERARFKETGRVKFGSVPKRPRRKRGKARKHPKKSNRVENQGQADM</sequence>
<keyword evidence="4 6" id="KW-0326">Glycosidase</keyword>
<dbReference type="GO" id="GO:0016762">
    <property type="term" value="F:xyloglucan:xyloglucosyl transferase activity"/>
    <property type="evidence" value="ECO:0007669"/>
    <property type="project" value="UniProtKB-EC"/>
</dbReference>
<dbReference type="PIRSF" id="PIRSF005604">
    <property type="entry name" value="XET"/>
    <property type="match status" value="1"/>
</dbReference>
<dbReference type="InterPro" id="IPR000757">
    <property type="entry name" value="Beta-glucanase-like"/>
</dbReference>
<evidence type="ECO:0000256" key="5">
    <source>
        <dbReference type="PIRSR" id="PIRSR005604-1"/>
    </source>
</evidence>
<keyword evidence="6" id="KW-0134">Cell wall</keyword>
<dbReference type="PROSITE" id="PS51762">
    <property type="entry name" value="GH16_2"/>
    <property type="match status" value="1"/>
</dbReference>
<evidence type="ECO:0000256" key="2">
    <source>
        <dbReference type="ARBA" id="ARBA00022801"/>
    </source>
</evidence>
<dbReference type="SUPFAM" id="SSF49899">
    <property type="entry name" value="Concanavalin A-like lectins/glucanases"/>
    <property type="match status" value="1"/>
</dbReference>
<evidence type="ECO:0000256" key="6">
    <source>
        <dbReference type="RuleBase" id="RU361120"/>
    </source>
</evidence>
<reference evidence="9" key="1">
    <citation type="submission" date="2022-04" db="EMBL/GenBank/DDBJ databases">
        <title>Carnegiea gigantea Genome sequencing and assembly v2.</title>
        <authorList>
            <person name="Copetti D."/>
            <person name="Sanderson M.J."/>
            <person name="Burquez A."/>
            <person name="Wojciechowski M.F."/>
        </authorList>
    </citation>
    <scope>NUCLEOTIDE SEQUENCE</scope>
    <source>
        <strain evidence="9">SGP5-SGP5p</strain>
        <tissue evidence="9">Aerial part</tissue>
    </source>
</reference>
<evidence type="ECO:0000256" key="4">
    <source>
        <dbReference type="ARBA" id="ARBA00023295"/>
    </source>
</evidence>
<comment type="caution">
    <text evidence="9">The sequence shown here is derived from an EMBL/GenBank/DDBJ whole genome shotgun (WGS) entry which is preliminary data.</text>
</comment>
<comment type="PTM">
    <text evidence="6">Contains at least one intrachain disulfide bond essential for its enzymatic activity.</text>
</comment>
<dbReference type="GO" id="GO:0048046">
    <property type="term" value="C:apoplast"/>
    <property type="evidence" value="ECO:0007669"/>
    <property type="project" value="UniProtKB-SubCell"/>
</dbReference>
<evidence type="ECO:0000313" key="9">
    <source>
        <dbReference type="EMBL" id="KAJ8435064.1"/>
    </source>
</evidence>
<evidence type="ECO:0000256" key="7">
    <source>
        <dbReference type="SAM" id="MobiDB-lite"/>
    </source>
</evidence>
<feature type="signal peptide" evidence="6">
    <location>
        <begin position="1"/>
        <end position="24"/>
    </location>
</feature>
<comment type="subcellular location">
    <subcellularLocation>
        <location evidence="6">Secreted</location>
        <location evidence="6">Cell wall</location>
    </subcellularLocation>
    <subcellularLocation>
        <location evidence="6">Secreted</location>
        <location evidence="6">Extracellular space</location>
        <location evidence="6">Apoplast</location>
    </subcellularLocation>
</comment>
<comment type="function">
    <text evidence="6">Catalyzes xyloglucan endohydrolysis (XEH) and/or endotransglycosylation (XET). Cleaves and religates xyloglucan polymers, an essential constituent of the primary cell wall, and thereby participates in cell wall construction of growing tissues.</text>
</comment>
<evidence type="ECO:0000313" key="10">
    <source>
        <dbReference type="Proteomes" id="UP001153076"/>
    </source>
</evidence>
<keyword evidence="1 6" id="KW-0808">Transferase</keyword>
<comment type="similarity">
    <text evidence="6">Belongs to the glycosyl hydrolase 16 family.</text>
</comment>
<dbReference type="GO" id="GO:0004553">
    <property type="term" value="F:hydrolase activity, hydrolyzing O-glycosyl compounds"/>
    <property type="evidence" value="ECO:0007669"/>
    <property type="project" value="InterPro"/>
</dbReference>
<keyword evidence="6" id="KW-0052">Apoplast</keyword>
<gene>
    <name evidence="9" type="ORF">Cgig2_015569</name>
</gene>
<dbReference type="Pfam" id="PF06955">
    <property type="entry name" value="XET_C"/>
    <property type="match status" value="1"/>
</dbReference>
<dbReference type="CDD" id="cd02176">
    <property type="entry name" value="GH16_XET"/>
    <property type="match status" value="1"/>
</dbReference>
<dbReference type="OrthoDB" id="4781at2759"/>
<dbReference type="Pfam" id="PF00722">
    <property type="entry name" value="Glyco_hydro_16"/>
    <property type="match status" value="1"/>
</dbReference>
<proteinExistence type="inferred from homology"/>
<feature type="region of interest" description="Disordered" evidence="7">
    <location>
        <begin position="324"/>
        <end position="359"/>
    </location>
</feature>
<organism evidence="9 10">
    <name type="scientific">Carnegiea gigantea</name>
    <dbReference type="NCBI Taxonomy" id="171969"/>
    <lineage>
        <taxon>Eukaryota</taxon>
        <taxon>Viridiplantae</taxon>
        <taxon>Streptophyta</taxon>
        <taxon>Embryophyta</taxon>
        <taxon>Tracheophyta</taxon>
        <taxon>Spermatophyta</taxon>
        <taxon>Magnoliopsida</taxon>
        <taxon>eudicotyledons</taxon>
        <taxon>Gunneridae</taxon>
        <taxon>Pentapetalae</taxon>
        <taxon>Caryophyllales</taxon>
        <taxon>Cactineae</taxon>
        <taxon>Cactaceae</taxon>
        <taxon>Cactoideae</taxon>
        <taxon>Echinocereeae</taxon>
        <taxon>Carnegiea</taxon>
    </lineage>
</organism>
<feature type="active site" description="Nucleophile" evidence="5">
    <location>
        <position position="116"/>
    </location>
</feature>
<dbReference type="PANTHER" id="PTHR31062">
    <property type="entry name" value="XYLOGLUCAN ENDOTRANSGLUCOSYLASE/HYDROLASE PROTEIN 8-RELATED"/>
    <property type="match status" value="1"/>
</dbReference>
<dbReference type="EMBL" id="JAKOGI010000437">
    <property type="protein sequence ID" value="KAJ8435064.1"/>
    <property type="molecule type" value="Genomic_DNA"/>
</dbReference>
<keyword evidence="2 6" id="KW-0378">Hydrolase</keyword>
<dbReference type="Gene3D" id="2.60.120.200">
    <property type="match status" value="1"/>
</dbReference>
<protein>
    <recommendedName>
        <fullName evidence="6">Xyloglucan endotransglucosylase/hydrolase</fullName>
        <ecNumber evidence="6">2.4.1.207</ecNumber>
    </recommendedName>
</protein>
<dbReference type="InterPro" id="IPR013320">
    <property type="entry name" value="ConA-like_dom_sf"/>
</dbReference>
<evidence type="ECO:0000259" key="8">
    <source>
        <dbReference type="PROSITE" id="PS51762"/>
    </source>
</evidence>
<keyword evidence="3" id="KW-1015">Disulfide bond</keyword>
<dbReference type="InterPro" id="IPR010713">
    <property type="entry name" value="XET_C"/>
</dbReference>
<feature type="active site" description="Proton donor" evidence="5">
    <location>
        <position position="120"/>
    </location>
</feature>